<feature type="transmembrane region" description="Helical" evidence="1">
    <location>
        <begin position="157"/>
        <end position="175"/>
    </location>
</feature>
<evidence type="ECO:0000313" key="2">
    <source>
        <dbReference type="EMBL" id="MFC0320706.1"/>
    </source>
</evidence>
<dbReference type="Proteomes" id="UP001589774">
    <property type="component" value="Unassembled WGS sequence"/>
</dbReference>
<feature type="transmembrane region" description="Helical" evidence="1">
    <location>
        <begin position="207"/>
        <end position="227"/>
    </location>
</feature>
<dbReference type="PANTHER" id="PTHR34219">
    <property type="entry name" value="IRON-REGULATED INNER MEMBRANE PROTEIN-RELATED"/>
    <property type="match status" value="1"/>
</dbReference>
<dbReference type="EMBL" id="JBHLWO010000002">
    <property type="protein sequence ID" value="MFC0320706.1"/>
    <property type="molecule type" value="Genomic_DNA"/>
</dbReference>
<comment type="caution">
    <text evidence="2">The sequence shown here is derived from an EMBL/GenBank/DDBJ whole genome shotgun (WGS) entry which is preliminary data.</text>
</comment>
<dbReference type="PANTHER" id="PTHR34219:SF3">
    <property type="entry name" value="BLL7967 PROTEIN"/>
    <property type="match status" value="1"/>
</dbReference>
<sequence length="390" mass="45019">MTQLKKIVSALHLWLGMSSGAIVLLLGLTGCILAFEVEIKSVIHPRNRQTEATAGQTLSFSQLMHTAQAYWGAEKPVSTLELYNNPAKTWHFRAFKENEKSGLWYWEEKKYYESLFIDPHSGQIMHHENSEFEFFRIILYLHWSLLLDTAIGQPMVGFATLMYVLLLLSGLYLWWPKSKKARRKRFWFRWKSGTGIKRKNYELHSILGFYMLSLGLIIALTGILWAFPWLARQVEGALNQKQQPNANIVTKPTSFPYNTAQMDPYDAILHDLKSQYPGALGYLFYFPKDSQTAQINTLVRFEKVYQTIVRTYNTQTGTVMETHRFREQPTGTKFRAMYYDLHVGSILGLPGKILAFSASLISASLPLTGFFIWYNRRKGGRKNRKLTKGD</sequence>
<feature type="transmembrane region" description="Helical" evidence="1">
    <location>
        <begin position="353"/>
        <end position="374"/>
    </location>
</feature>
<evidence type="ECO:0000313" key="3">
    <source>
        <dbReference type="Proteomes" id="UP001589774"/>
    </source>
</evidence>
<gene>
    <name evidence="2" type="ORF">ACFFI0_20440</name>
</gene>
<dbReference type="Pfam" id="PF03929">
    <property type="entry name" value="PepSY_TM"/>
    <property type="match status" value="1"/>
</dbReference>
<protein>
    <submittedName>
        <fullName evidence="2">PepSY-associated TM helix domain-containing protein</fullName>
    </submittedName>
</protein>
<dbReference type="InterPro" id="IPR005625">
    <property type="entry name" value="PepSY-ass_TM"/>
</dbReference>
<name>A0ABV6HPB0_9SPHI</name>
<evidence type="ECO:0000256" key="1">
    <source>
        <dbReference type="SAM" id="Phobius"/>
    </source>
</evidence>
<keyword evidence="3" id="KW-1185">Reference proteome</keyword>
<feature type="transmembrane region" description="Helical" evidence="1">
    <location>
        <begin position="12"/>
        <end position="35"/>
    </location>
</feature>
<keyword evidence="1" id="KW-0472">Membrane</keyword>
<accession>A0ABV6HPB0</accession>
<reference evidence="2 3" key="1">
    <citation type="submission" date="2024-09" db="EMBL/GenBank/DDBJ databases">
        <authorList>
            <person name="Sun Q."/>
            <person name="Mori K."/>
        </authorList>
    </citation>
    <scope>NUCLEOTIDE SEQUENCE [LARGE SCALE GENOMIC DNA]</scope>
    <source>
        <strain evidence="2 3">CCM 7765</strain>
    </source>
</reference>
<keyword evidence="1" id="KW-1133">Transmembrane helix</keyword>
<proteinExistence type="predicted"/>
<dbReference type="PROSITE" id="PS51257">
    <property type="entry name" value="PROKAR_LIPOPROTEIN"/>
    <property type="match status" value="1"/>
</dbReference>
<dbReference type="RefSeq" id="WP_377477609.1">
    <property type="nucleotide sequence ID" value="NZ_JBHLWO010000002.1"/>
</dbReference>
<organism evidence="2 3">
    <name type="scientific">Olivibacter oleidegradans</name>
    <dbReference type="NCBI Taxonomy" id="760123"/>
    <lineage>
        <taxon>Bacteria</taxon>
        <taxon>Pseudomonadati</taxon>
        <taxon>Bacteroidota</taxon>
        <taxon>Sphingobacteriia</taxon>
        <taxon>Sphingobacteriales</taxon>
        <taxon>Sphingobacteriaceae</taxon>
        <taxon>Olivibacter</taxon>
    </lineage>
</organism>
<keyword evidence="1" id="KW-0812">Transmembrane</keyword>